<dbReference type="Gene3D" id="1.20.910.10">
    <property type="entry name" value="Heme oxygenase-like"/>
    <property type="match status" value="1"/>
</dbReference>
<evidence type="ECO:0000313" key="6">
    <source>
        <dbReference type="Proteomes" id="UP000012174"/>
    </source>
</evidence>
<dbReference type="CDD" id="cd19165">
    <property type="entry name" value="HemeO"/>
    <property type="match status" value="1"/>
</dbReference>
<evidence type="ECO:0000256" key="2">
    <source>
        <dbReference type="ARBA" id="ARBA00022723"/>
    </source>
</evidence>
<name>M7TYT5_EUTLA</name>
<evidence type="ECO:0000256" key="3">
    <source>
        <dbReference type="ARBA" id="ARBA00023004"/>
    </source>
</evidence>
<dbReference type="Pfam" id="PF01126">
    <property type="entry name" value="Heme_oxygenase"/>
    <property type="match status" value="1"/>
</dbReference>
<dbReference type="Proteomes" id="UP000012174">
    <property type="component" value="Unassembled WGS sequence"/>
</dbReference>
<evidence type="ECO:0000256" key="1">
    <source>
        <dbReference type="ARBA" id="ARBA00022617"/>
    </source>
</evidence>
<dbReference type="GO" id="GO:0006788">
    <property type="term" value="P:heme oxidation"/>
    <property type="evidence" value="ECO:0007669"/>
    <property type="project" value="InterPro"/>
</dbReference>
<dbReference type="HOGENOM" id="CLU_038284_2_0_1"/>
<dbReference type="eggNOG" id="KOG4480">
    <property type="taxonomic scope" value="Eukaryota"/>
</dbReference>
<dbReference type="OMA" id="MYMALFA"/>
<gene>
    <name evidence="5" type="ORF">UCREL1_1095</name>
</gene>
<feature type="region of interest" description="Disordered" evidence="4">
    <location>
        <begin position="79"/>
        <end position="109"/>
    </location>
</feature>
<feature type="region of interest" description="Disordered" evidence="4">
    <location>
        <begin position="341"/>
        <end position="370"/>
    </location>
</feature>
<accession>M7TYT5</accession>
<dbReference type="PANTHER" id="PTHR10720">
    <property type="entry name" value="HEME OXYGENASE"/>
    <property type="match status" value="1"/>
</dbReference>
<keyword evidence="6" id="KW-1185">Reference proteome</keyword>
<dbReference type="InterPro" id="IPR002051">
    <property type="entry name" value="Haem_Oase"/>
</dbReference>
<dbReference type="SUPFAM" id="SSF48613">
    <property type="entry name" value="Heme oxygenase-like"/>
    <property type="match status" value="1"/>
</dbReference>
<dbReference type="GO" id="GO:0046872">
    <property type="term" value="F:metal ion binding"/>
    <property type="evidence" value="ECO:0007669"/>
    <property type="project" value="UniProtKB-KW"/>
</dbReference>
<organism evidence="5 6">
    <name type="scientific">Eutypa lata (strain UCR-EL1)</name>
    <name type="common">Grapevine dieback disease fungus</name>
    <name type="synonym">Eutypa armeniacae</name>
    <dbReference type="NCBI Taxonomy" id="1287681"/>
    <lineage>
        <taxon>Eukaryota</taxon>
        <taxon>Fungi</taxon>
        <taxon>Dikarya</taxon>
        <taxon>Ascomycota</taxon>
        <taxon>Pezizomycotina</taxon>
        <taxon>Sordariomycetes</taxon>
        <taxon>Xylariomycetidae</taxon>
        <taxon>Xylariales</taxon>
        <taxon>Diatrypaceae</taxon>
        <taxon>Eutypa</taxon>
    </lineage>
</organism>
<dbReference type="EMBL" id="KB705565">
    <property type="protein sequence ID" value="EMR71855.1"/>
    <property type="molecule type" value="Genomic_DNA"/>
</dbReference>
<dbReference type="OrthoDB" id="652091at2759"/>
<sequence length="370" mass="40531">MMPSKAEETTDRPLSQLINTATRSIHGKLNKLIMSRLSIALPPHAQDASNYVSGLLHITPIYITFESLWRNILDLEETNSDDAGADPEGSQPESTDVENRNLSDSPTTDDRVNSLLTNLYLPGLVRSQELQKDVISLTGWSSHTVAEHLDDAGESPVLGEFIQHIQHVVGERPHVLLAYAWVLYMALFSGGRIIRAALEKVDANFWIPASAHLASPRMKPRSATTNTTTKAVGGPLNFFSFTAPSGDYDVSAGGGNDEDLKTTFKQRLAGSEGMLTTDERDDIVQEARSIFAYMVRLVSELDDICDTDPQAGRMLSLRSRDSVVVEKERRAALALLAKRIAAEEREEEEEEEEEEAEAGAGAGVRRNGAG</sequence>
<dbReference type="KEGG" id="ela:UCREL1_1095"/>
<protein>
    <submittedName>
        <fullName evidence="5">Putative heme oxygenase-like protein</fullName>
    </submittedName>
</protein>
<dbReference type="STRING" id="1287681.M7TYT5"/>
<dbReference type="GO" id="GO:0004392">
    <property type="term" value="F:heme oxygenase (decyclizing) activity"/>
    <property type="evidence" value="ECO:0007669"/>
    <property type="project" value="InterPro"/>
</dbReference>
<proteinExistence type="predicted"/>
<feature type="compositionally biased region" description="Acidic residues" evidence="4">
    <location>
        <begin position="344"/>
        <end position="357"/>
    </location>
</feature>
<dbReference type="AlphaFoldDB" id="M7TYT5"/>
<keyword evidence="2" id="KW-0479">Metal-binding</keyword>
<reference evidence="6" key="1">
    <citation type="journal article" date="2013" name="Genome Announc.">
        <title>Draft genome sequence of the grapevine dieback fungus Eutypa lata UCR-EL1.</title>
        <authorList>
            <person name="Blanco-Ulate B."/>
            <person name="Rolshausen P.E."/>
            <person name="Cantu D."/>
        </authorList>
    </citation>
    <scope>NUCLEOTIDE SEQUENCE [LARGE SCALE GENOMIC DNA]</scope>
    <source>
        <strain evidence="6">UCR-EL1</strain>
    </source>
</reference>
<keyword evidence="1" id="KW-0349">Heme</keyword>
<evidence type="ECO:0000256" key="4">
    <source>
        <dbReference type="SAM" id="MobiDB-lite"/>
    </source>
</evidence>
<evidence type="ECO:0000313" key="5">
    <source>
        <dbReference type="EMBL" id="EMR71855.1"/>
    </source>
</evidence>
<keyword evidence="3" id="KW-0408">Iron</keyword>
<dbReference type="PANTHER" id="PTHR10720:SF0">
    <property type="entry name" value="HEME OXYGENASE"/>
    <property type="match status" value="1"/>
</dbReference>
<dbReference type="InterPro" id="IPR016053">
    <property type="entry name" value="Haem_Oase-like"/>
</dbReference>
<dbReference type="InterPro" id="IPR016084">
    <property type="entry name" value="Haem_Oase-like_multi-hlx"/>
</dbReference>